<name>A0ACC0YYN9_9ROSI</name>
<reference evidence="2" key="1">
    <citation type="journal article" date="2023" name="G3 (Bethesda)">
        <title>Genome assembly and association tests identify interacting loci associated with vigor, precocity, and sex in interspecific pistachio rootstocks.</title>
        <authorList>
            <person name="Palmer W."/>
            <person name="Jacygrad E."/>
            <person name="Sagayaradj S."/>
            <person name="Cavanaugh K."/>
            <person name="Han R."/>
            <person name="Bertier L."/>
            <person name="Beede B."/>
            <person name="Kafkas S."/>
            <person name="Golino D."/>
            <person name="Preece J."/>
            <person name="Michelmore R."/>
        </authorList>
    </citation>
    <scope>NUCLEOTIDE SEQUENCE [LARGE SCALE GENOMIC DNA]</scope>
</reference>
<organism evidence="1 2">
    <name type="scientific">Pistacia integerrima</name>
    <dbReference type="NCBI Taxonomy" id="434235"/>
    <lineage>
        <taxon>Eukaryota</taxon>
        <taxon>Viridiplantae</taxon>
        <taxon>Streptophyta</taxon>
        <taxon>Embryophyta</taxon>
        <taxon>Tracheophyta</taxon>
        <taxon>Spermatophyta</taxon>
        <taxon>Magnoliopsida</taxon>
        <taxon>eudicotyledons</taxon>
        <taxon>Gunneridae</taxon>
        <taxon>Pentapetalae</taxon>
        <taxon>rosids</taxon>
        <taxon>malvids</taxon>
        <taxon>Sapindales</taxon>
        <taxon>Anacardiaceae</taxon>
        <taxon>Pistacia</taxon>
    </lineage>
</organism>
<evidence type="ECO:0000313" key="1">
    <source>
        <dbReference type="EMBL" id="KAJ0043536.1"/>
    </source>
</evidence>
<comment type="caution">
    <text evidence="1">The sequence shown here is derived from an EMBL/GenBank/DDBJ whole genome shotgun (WGS) entry which is preliminary data.</text>
</comment>
<evidence type="ECO:0000313" key="2">
    <source>
        <dbReference type="Proteomes" id="UP001163603"/>
    </source>
</evidence>
<dbReference type="EMBL" id="CM047739">
    <property type="protein sequence ID" value="KAJ0043536.1"/>
    <property type="molecule type" value="Genomic_DNA"/>
</dbReference>
<gene>
    <name evidence="1" type="ORF">Pint_18929</name>
</gene>
<protein>
    <submittedName>
        <fullName evidence="1">Uncharacterized protein</fullName>
    </submittedName>
</protein>
<accession>A0ACC0YYN9</accession>
<proteinExistence type="predicted"/>
<keyword evidence="2" id="KW-1185">Reference proteome</keyword>
<dbReference type="Proteomes" id="UP001163603">
    <property type="component" value="Chromosome 4"/>
</dbReference>
<sequence>MECSVQMPTSHFNTDFCLLMSSHVLLKEALAKGSNFVISPLSFHVLLSLIAVGSRGRTLQQLLSFLGSKNIQDLTSLSSQLISLALPANHENNHNLGGPTLSFINGVWVAEGYIIKPSFEEIVRGVYNATAKEVDFENKADEVINEINTWAENSSNGLIKKLIPREAVPRDTLLVLANALYVKGTWAKKFDVLRTQHRDFHLLSGQTVTVPFMTSQKPALHLYGSFDGYKILKLPYRNGQDTRQFSMYFFLPEARHGLQNLVNRSRSNPKFFNAQFNLQYEELPDMWVPRFKFSFEFEASKTMMDLGLELPFQSINKEITEMVDRPLFVEKMFHKSYIEVNEEGTEAAACTAAIMIPQCLRYPIPSFVADHPFMFMIREETSNVVFFVGAILNPLLES</sequence>